<reference evidence="1" key="1">
    <citation type="journal article" date="2015" name="Nature">
        <title>Complex archaea that bridge the gap between prokaryotes and eukaryotes.</title>
        <authorList>
            <person name="Spang A."/>
            <person name="Saw J.H."/>
            <person name="Jorgensen S.L."/>
            <person name="Zaremba-Niedzwiedzka K."/>
            <person name="Martijn J."/>
            <person name="Lind A.E."/>
            <person name="van Eijk R."/>
            <person name="Schleper C."/>
            <person name="Guy L."/>
            <person name="Ettema T.J."/>
        </authorList>
    </citation>
    <scope>NUCLEOTIDE SEQUENCE</scope>
</reference>
<evidence type="ECO:0000313" key="1">
    <source>
        <dbReference type="EMBL" id="KKM96833.1"/>
    </source>
</evidence>
<protein>
    <submittedName>
        <fullName evidence="1">Uncharacterized protein</fullName>
    </submittedName>
</protein>
<dbReference type="EMBL" id="LAZR01005828">
    <property type="protein sequence ID" value="KKM96833.1"/>
    <property type="molecule type" value="Genomic_DNA"/>
</dbReference>
<sequence>MAGKPGSYNVATHTEASATATTSAALAASDKRAYAMFQNDGDNDVYLRLGEAAIKNEGILINANGGSYEISDRLGNLFLGAVNCITASGTSVVLVLEGTN</sequence>
<name>A0A0F9LTX0_9ZZZZ</name>
<dbReference type="AlphaFoldDB" id="A0A0F9LTX0"/>
<comment type="caution">
    <text evidence="1">The sequence shown here is derived from an EMBL/GenBank/DDBJ whole genome shotgun (WGS) entry which is preliminary data.</text>
</comment>
<proteinExistence type="predicted"/>
<accession>A0A0F9LTX0</accession>
<organism evidence="1">
    <name type="scientific">marine sediment metagenome</name>
    <dbReference type="NCBI Taxonomy" id="412755"/>
    <lineage>
        <taxon>unclassified sequences</taxon>
        <taxon>metagenomes</taxon>
        <taxon>ecological metagenomes</taxon>
    </lineage>
</organism>
<gene>
    <name evidence="1" type="ORF">LCGC14_1174140</name>
</gene>